<organism evidence="1">
    <name type="scientific">uncultured bacterium</name>
    <name type="common">gcode 4</name>
    <dbReference type="NCBI Taxonomy" id="1234023"/>
    <lineage>
        <taxon>Bacteria</taxon>
        <taxon>environmental samples</taxon>
    </lineage>
</organism>
<gene>
    <name evidence="1" type="ORF">ACD_3C00049G0015</name>
</gene>
<evidence type="ECO:0000313" key="1">
    <source>
        <dbReference type="EMBL" id="EKE28533.1"/>
    </source>
</evidence>
<proteinExistence type="predicted"/>
<dbReference type="SUPFAM" id="SSF109604">
    <property type="entry name" value="HD-domain/PDEase-like"/>
    <property type="match status" value="1"/>
</dbReference>
<dbReference type="Gene3D" id="1.10.3210.10">
    <property type="entry name" value="Hypothetical protein af1432"/>
    <property type="match status" value="1"/>
</dbReference>
<comment type="caution">
    <text evidence="1">The sequence shown here is derived from an EMBL/GenBank/DDBJ whole genome shotgun (WGS) entry which is preliminary data.</text>
</comment>
<reference evidence="1" key="1">
    <citation type="journal article" date="2012" name="Science">
        <title>Fermentation, hydrogen, and sulfur metabolism in multiple uncultivated bacterial phyla.</title>
        <authorList>
            <person name="Wrighton K.C."/>
            <person name="Thomas B.C."/>
            <person name="Sharon I."/>
            <person name="Miller C.S."/>
            <person name="Castelle C.J."/>
            <person name="VerBerkmoes N.C."/>
            <person name="Wilkins M.J."/>
            <person name="Hettich R.L."/>
            <person name="Lipton M.S."/>
            <person name="Williams K.H."/>
            <person name="Long P.E."/>
            <person name="Banfield J.F."/>
        </authorList>
    </citation>
    <scope>NUCLEOTIDE SEQUENCE [LARGE SCALE GENOMIC DNA]</scope>
</reference>
<name>K2G007_9BACT</name>
<protein>
    <submittedName>
        <fullName evidence="1">Uncharacterized protein</fullName>
    </submittedName>
</protein>
<dbReference type="EMBL" id="AMFJ01000323">
    <property type="protein sequence ID" value="EKE28533.1"/>
    <property type="molecule type" value="Genomic_DNA"/>
</dbReference>
<dbReference type="AlphaFoldDB" id="K2G007"/>
<sequence>MKTHIHIEEVPENIKTLEQCPALGVLLHHFNKKLNMTIRIEDFLTDMFLLEKFDDFIRIESLSWTLPLTVDPKVAPRVQELIIDFKKRYGLTVRYSDKYYVEIKNKVYWDKLSDPEVALQAKKWMRKFLAAYHLVKRVFEEVHREWLKPWESKPERYFNHLTWTMDIVLNELPNPNIETIIIALLHDSIEDIKWINFTTLESIFWEYIASGVKKLSKRDIEEFYLSPYDKECLKSNLPKDIKDSIIGRAKGARQEHYFWHLNELDDNILTVKFADRIHNLRTLEGMWTKSIIKKIKETEKYFLPIAQMRNPVAYKLILDELRKLKSNLRGKCEFLWVKPSEHHKLKNWMNVWSFSMMDEVLWSDKMKWWPKENIWMKNDCLFWSAIVGNIVETIIYWYWDLYTWKCLWRSTVKWEDPDNLSDNLHEFDIILTYWK</sequence>
<accession>K2G007</accession>